<gene>
    <name evidence="1" type="ORF">PR048_029748</name>
</gene>
<name>A0ABQ9GEI6_9NEOP</name>
<organism evidence="1 2">
    <name type="scientific">Dryococelus australis</name>
    <dbReference type="NCBI Taxonomy" id="614101"/>
    <lineage>
        <taxon>Eukaryota</taxon>
        <taxon>Metazoa</taxon>
        <taxon>Ecdysozoa</taxon>
        <taxon>Arthropoda</taxon>
        <taxon>Hexapoda</taxon>
        <taxon>Insecta</taxon>
        <taxon>Pterygota</taxon>
        <taxon>Neoptera</taxon>
        <taxon>Polyneoptera</taxon>
        <taxon>Phasmatodea</taxon>
        <taxon>Verophasmatodea</taxon>
        <taxon>Anareolatae</taxon>
        <taxon>Phasmatidae</taxon>
        <taxon>Eurycanthinae</taxon>
        <taxon>Dryococelus</taxon>
    </lineage>
</organism>
<keyword evidence="2" id="KW-1185">Reference proteome</keyword>
<protein>
    <submittedName>
        <fullName evidence="1">Uncharacterized protein</fullName>
    </submittedName>
</protein>
<evidence type="ECO:0000313" key="2">
    <source>
        <dbReference type="Proteomes" id="UP001159363"/>
    </source>
</evidence>
<sequence>MVVPRVGNVMGIGICGIRNKVSHRGYWPSTRRLSSFYERASCATVMLPIAVVEVQDTLVQVWLDSGSHASFVLEDALSRIGMSRRKTTMPLQDLSQVPLSVERGVVSFVLKPCVKEGPCFSADMLVLPHLKLADPNSTNPDCVDMHACWCRIVSIHHNRNKT</sequence>
<accession>A0ABQ9GEI6</accession>
<dbReference type="EMBL" id="JARBHB010000013">
    <property type="protein sequence ID" value="KAJ8870723.1"/>
    <property type="molecule type" value="Genomic_DNA"/>
</dbReference>
<reference evidence="1 2" key="1">
    <citation type="submission" date="2023-02" db="EMBL/GenBank/DDBJ databases">
        <title>LHISI_Scaffold_Assembly.</title>
        <authorList>
            <person name="Stuart O.P."/>
            <person name="Cleave R."/>
            <person name="Magrath M.J.L."/>
            <person name="Mikheyev A.S."/>
        </authorList>
    </citation>
    <scope>NUCLEOTIDE SEQUENCE [LARGE SCALE GENOMIC DNA]</scope>
    <source>
        <strain evidence="1">Daus_M_001</strain>
        <tissue evidence="1">Leg muscle</tissue>
    </source>
</reference>
<dbReference type="Proteomes" id="UP001159363">
    <property type="component" value="Chromosome 12"/>
</dbReference>
<proteinExistence type="predicted"/>
<comment type="caution">
    <text evidence="1">The sequence shown here is derived from an EMBL/GenBank/DDBJ whole genome shotgun (WGS) entry which is preliminary data.</text>
</comment>
<evidence type="ECO:0000313" key="1">
    <source>
        <dbReference type="EMBL" id="KAJ8870723.1"/>
    </source>
</evidence>